<dbReference type="InterPro" id="IPR012677">
    <property type="entry name" value="Nucleotide-bd_a/b_plait_sf"/>
</dbReference>
<gene>
    <name evidence="4" type="ORF">HERILL_LOCUS7034</name>
</gene>
<sequence length="250" mass="29598">MKSLRCFWMNPMIFARDWTKYDYVRETRLEVMKRKLSKAIDYLRNNIEYNQGIARTLRDELCAQVEKFREDYPSICLTPEKARDGRTVFVYNIAKEAEVEDLKWHFGWCGLVKSVILCWKDKVSNRVAYIEFEDEIYANIALCMNKSLFMGQRIQIVPRNMTVEVNIMQAITTFWGQRLESQFLCMRPVKSKLQLLNALSDQLHDLMEIYIEAENCGNNTSSIKIFDLIRRSKKSLSMVDRFENCNDDEC</sequence>
<protein>
    <recommendedName>
        <fullName evidence="3">RRM domain-containing protein</fullName>
    </recommendedName>
</protein>
<dbReference type="OrthoDB" id="8042644at2759"/>
<dbReference type="InParanoid" id="A0A7R8UNJ6"/>
<organism evidence="4 5">
    <name type="scientific">Hermetia illucens</name>
    <name type="common">Black soldier fly</name>
    <dbReference type="NCBI Taxonomy" id="343691"/>
    <lineage>
        <taxon>Eukaryota</taxon>
        <taxon>Metazoa</taxon>
        <taxon>Ecdysozoa</taxon>
        <taxon>Arthropoda</taxon>
        <taxon>Hexapoda</taxon>
        <taxon>Insecta</taxon>
        <taxon>Pterygota</taxon>
        <taxon>Neoptera</taxon>
        <taxon>Endopterygota</taxon>
        <taxon>Diptera</taxon>
        <taxon>Brachycera</taxon>
        <taxon>Stratiomyomorpha</taxon>
        <taxon>Stratiomyidae</taxon>
        <taxon>Hermetiinae</taxon>
        <taxon>Hermetia</taxon>
    </lineage>
</organism>
<dbReference type="Gene3D" id="3.30.70.330">
    <property type="match status" value="1"/>
</dbReference>
<dbReference type="SMART" id="SM00360">
    <property type="entry name" value="RRM"/>
    <property type="match status" value="1"/>
</dbReference>
<dbReference type="InterPro" id="IPR035979">
    <property type="entry name" value="RBD_domain_sf"/>
</dbReference>
<proteinExistence type="predicted"/>
<dbReference type="PROSITE" id="PS50102">
    <property type="entry name" value="RRM"/>
    <property type="match status" value="1"/>
</dbReference>
<dbReference type="Pfam" id="PF00076">
    <property type="entry name" value="RRM_1"/>
    <property type="match status" value="1"/>
</dbReference>
<evidence type="ECO:0000259" key="3">
    <source>
        <dbReference type="PROSITE" id="PS50102"/>
    </source>
</evidence>
<name>A0A7R8UNJ6_HERIL</name>
<dbReference type="SUPFAM" id="SSF54928">
    <property type="entry name" value="RNA-binding domain, RBD"/>
    <property type="match status" value="1"/>
</dbReference>
<accession>A0A7R8UNJ6</accession>
<evidence type="ECO:0000256" key="1">
    <source>
        <dbReference type="ARBA" id="ARBA00022884"/>
    </source>
</evidence>
<dbReference type="GO" id="GO:0003723">
    <property type="term" value="F:RNA binding"/>
    <property type="evidence" value="ECO:0007669"/>
    <property type="project" value="UniProtKB-UniRule"/>
</dbReference>
<keyword evidence="1 2" id="KW-0694">RNA-binding</keyword>
<feature type="domain" description="RRM" evidence="3">
    <location>
        <begin position="86"/>
        <end position="170"/>
    </location>
</feature>
<keyword evidence="5" id="KW-1185">Reference proteome</keyword>
<dbReference type="Proteomes" id="UP000594454">
    <property type="component" value="Chromosome 3"/>
</dbReference>
<evidence type="ECO:0000256" key="2">
    <source>
        <dbReference type="PROSITE-ProRule" id="PRU00176"/>
    </source>
</evidence>
<dbReference type="AlphaFoldDB" id="A0A7R8UNJ6"/>
<reference evidence="4 5" key="1">
    <citation type="submission" date="2020-11" db="EMBL/GenBank/DDBJ databases">
        <authorList>
            <person name="Wallbank WR R."/>
            <person name="Pardo Diaz C."/>
            <person name="Kozak K."/>
            <person name="Martin S."/>
            <person name="Jiggins C."/>
            <person name="Moest M."/>
            <person name="Warren A I."/>
            <person name="Generalovic N T."/>
            <person name="Byers J.R.P. K."/>
            <person name="Montejo-Kovacevich G."/>
            <person name="Yen C E."/>
        </authorList>
    </citation>
    <scope>NUCLEOTIDE SEQUENCE [LARGE SCALE GENOMIC DNA]</scope>
</reference>
<dbReference type="InterPro" id="IPR000504">
    <property type="entry name" value="RRM_dom"/>
</dbReference>
<evidence type="ECO:0000313" key="4">
    <source>
        <dbReference type="EMBL" id="CAD7084123.1"/>
    </source>
</evidence>
<dbReference type="EMBL" id="LR899011">
    <property type="protein sequence ID" value="CAD7084123.1"/>
    <property type="molecule type" value="Genomic_DNA"/>
</dbReference>
<evidence type="ECO:0000313" key="5">
    <source>
        <dbReference type="Proteomes" id="UP000594454"/>
    </source>
</evidence>